<sequence length="562" mass="62831">MSVDSASSSTSLAPGFRFHPTDEELVRYYLWRKICRKPFRVDAISEIDIYKAEPWDLPGKSRLKTRDLEWYFFSVLDKKYGNGSRTNRATERGYWKTTGKDRAVYHRSKTVGMKKTLVFHSGRAPRGERTNWVMHEYRLIDEELEKAGILQDAFVLCRVFQKSGSGPKNGERYGAPFIEEEWEEDELDVIPKEEAAEEVVVADDAYLGGNDLEQKAASYQILGTNFPSEDATLLPNFYFGDNSNYAEQSTQFIDNAQQLLVGEDLDHCSLGQPDDQKLFELPVQYDTNAKPEKQEHIGESSKTMNPVDVDYLLDEPFLDASDNPQFDDGAFLETNDLSLPLEADPVAYDMLEEYLTYFDADGDKLQFMGFDSSNVMEHENLVSDQASLTQEVNGETQEVDCSSQKLSEGHSNSIASTSKQELTKIGSDFQHPFTKQAHRMLGSIPAPPVFASEFPTKGAALHLNSASQSSSSVHVTAGIVQVRNTTLSGSGTGWSIGKHDFNVVLSFDLSRGDGNDAILEPMVSMLTGKAGPAISQGWFYFIFMWVLIISMSFKIGTCICAK</sequence>
<evidence type="ECO:0000256" key="1">
    <source>
        <dbReference type="ARBA" id="ARBA00004123"/>
    </source>
</evidence>
<dbReference type="PANTHER" id="PTHR31744">
    <property type="entry name" value="PROTEIN CUP-SHAPED COTYLEDON 2-RELATED"/>
    <property type="match status" value="1"/>
</dbReference>
<evidence type="ECO:0000256" key="5">
    <source>
        <dbReference type="ARBA" id="ARBA00023242"/>
    </source>
</evidence>
<evidence type="ECO:0000256" key="2">
    <source>
        <dbReference type="ARBA" id="ARBA00023015"/>
    </source>
</evidence>
<gene>
    <name evidence="8" type="ORF">ILEXP_LOCUS56847</name>
</gene>
<comment type="subcellular location">
    <subcellularLocation>
        <location evidence="1">Nucleus</location>
    </subcellularLocation>
</comment>
<evidence type="ECO:0000313" key="9">
    <source>
        <dbReference type="Proteomes" id="UP001642360"/>
    </source>
</evidence>
<keyword evidence="2" id="KW-0805">Transcription regulation</keyword>
<evidence type="ECO:0000256" key="4">
    <source>
        <dbReference type="ARBA" id="ARBA00023163"/>
    </source>
</evidence>
<dbReference type="Proteomes" id="UP001642360">
    <property type="component" value="Unassembled WGS sequence"/>
</dbReference>
<feature type="transmembrane region" description="Helical" evidence="6">
    <location>
        <begin position="538"/>
        <end position="561"/>
    </location>
</feature>
<organism evidence="8 9">
    <name type="scientific">Ilex paraguariensis</name>
    <name type="common">yerba mate</name>
    <dbReference type="NCBI Taxonomy" id="185542"/>
    <lineage>
        <taxon>Eukaryota</taxon>
        <taxon>Viridiplantae</taxon>
        <taxon>Streptophyta</taxon>
        <taxon>Embryophyta</taxon>
        <taxon>Tracheophyta</taxon>
        <taxon>Spermatophyta</taxon>
        <taxon>Magnoliopsida</taxon>
        <taxon>eudicotyledons</taxon>
        <taxon>Gunneridae</taxon>
        <taxon>Pentapetalae</taxon>
        <taxon>asterids</taxon>
        <taxon>campanulids</taxon>
        <taxon>Aquifoliales</taxon>
        <taxon>Aquifoliaceae</taxon>
        <taxon>Ilex</taxon>
    </lineage>
</organism>
<dbReference type="EMBL" id="CAUOFW020009547">
    <property type="protein sequence ID" value="CAK9186358.1"/>
    <property type="molecule type" value="Genomic_DNA"/>
</dbReference>
<dbReference type="GO" id="GO:0005634">
    <property type="term" value="C:nucleus"/>
    <property type="evidence" value="ECO:0007669"/>
    <property type="project" value="UniProtKB-SubCell"/>
</dbReference>
<evidence type="ECO:0000256" key="3">
    <source>
        <dbReference type="ARBA" id="ARBA00023125"/>
    </source>
</evidence>
<feature type="domain" description="NAC" evidence="7">
    <location>
        <begin position="12"/>
        <end position="162"/>
    </location>
</feature>
<evidence type="ECO:0000259" key="7">
    <source>
        <dbReference type="PROSITE" id="PS51005"/>
    </source>
</evidence>
<evidence type="ECO:0000313" key="8">
    <source>
        <dbReference type="EMBL" id="CAK9186358.1"/>
    </source>
</evidence>
<protein>
    <recommendedName>
        <fullName evidence="7">NAC domain-containing protein</fullName>
    </recommendedName>
</protein>
<evidence type="ECO:0000256" key="6">
    <source>
        <dbReference type="SAM" id="Phobius"/>
    </source>
</evidence>
<reference evidence="8 9" key="1">
    <citation type="submission" date="2024-02" db="EMBL/GenBank/DDBJ databases">
        <authorList>
            <person name="Vignale AGUSTIN F."/>
            <person name="Sosa J E."/>
            <person name="Modenutti C."/>
        </authorList>
    </citation>
    <scope>NUCLEOTIDE SEQUENCE [LARGE SCALE GENOMIC DNA]</scope>
</reference>
<dbReference type="PROSITE" id="PS51005">
    <property type="entry name" value="NAC"/>
    <property type="match status" value="1"/>
</dbReference>
<proteinExistence type="predicted"/>
<dbReference type="SUPFAM" id="SSF101941">
    <property type="entry name" value="NAC domain"/>
    <property type="match status" value="1"/>
</dbReference>
<comment type="caution">
    <text evidence="8">The sequence shown here is derived from an EMBL/GenBank/DDBJ whole genome shotgun (WGS) entry which is preliminary data.</text>
</comment>
<dbReference type="AlphaFoldDB" id="A0ABC8UZ53"/>
<dbReference type="Pfam" id="PF02365">
    <property type="entry name" value="NAM"/>
    <property type="match status" value="1"/>
</dbReference>
<dbReference type="Gene3D" id="2.170.150.80">
    <property type="entry name" value="NAC domain"/>
    <property type="match status" value="1"/>
</dbReference>
<dbReference type="FunFam" id="2.170.150.80:FF:000002">
    <property type="entry name" value="Nac domain-containing protein 86"/>
    <property type="match status" value="1"/>
</dbReference>
<dbReference type="InterPro" id="IPR003441">
    <property type="entry name" value="NAC-dom"/>
</dbReference>
<keyword evidence="6" id="KW-0472">Membrane</keyword>
<name>A0ABC8UZ53_9AQUA</name>
<keyword evidence="6" id="KW-0812">Transmembrane</keyword>
<keyword evidence="4" id="KW-0804">Transcription</keyword>
<accession>A0ABC8UZ53</accession>
<keyword evidence="5" id="KW-0539">Nucleus</keyword>
<dbReference type="PANTHER" id="PTHR31744:SF210">
    <property type="entry name" value="NAC DOMAIN-CONTAINING PROTEIN 86-LIKE"/>
    <property type="match status" value="1"/>
</dbReference>
<keyword evidence="3" id="KW-0238">DNA-binding</keyword>
<keyword evidence="9" id="KW-1185">Reference proteome</keyword>
<dbReference type="InterPro" id="IPR036093">
    <property type="entry name" value="NAC_dom_sf"/>
</dbReference>
<dbReference type="GO" id="GO:0003677">
    <property type="term" value="F:DNA binding"/>
    <property type="evidence" value="ECO:0007669"/>
    <property type="project" value="UniProtKB-KW"/>
</dbReference>
<keyword evidence="6" id="KW-1133">Transmembrane helix</keyword>